<dbReference type="PANTHER" id="PTHR43289:SF34">
    <property type="entry name" value="SERINE_THREONINE-PROTEIN KINASE YBDM-RELATED"/>
    <property type="match status" value="1"/>
</dbReference>
<keyword evidence="1" id="KW-0808">Transferase</keyword>
<organism evidence="6 7">
    <name type="scientific">Streptomyces koyangensis</name>
    <dbReference type="NCBI Taxonomy" id="188770"/>
    <lineage>
        <taxon>Bacteria</taxon>
        <taxon>Bacillati</taxon>
        <taxon>Actinomycetota</taxon>
        <taxon>Actinomycetes</taxon>
        <taxon>Kitasatosporales</taxon>
        <taxon>Streptomycetaceae</taxon>
        <taxon>Streptomyces</taxon>
        <taxon>Streptomyces aurantiacus group</taxon>
    </lineage>
</organism>
<evidence type="ECO:0000256" key="2">
    <source>
        <dbReference type="ARBA" id="ARBA00022741"/>
    </source>
</evidence>
<dbReference type="InterPro" id="IPR011009">
    <property type="entry name" value="Kinase-like_dom_sf"/>
</dbReference>
<dbReference type="InterPro" id="IPR011047">
    <property type="entry name" value="Quinoprotein_ADH-like_sf"/>
</dbReference>
<dbReference type="Pfam" id="PF00069">
    <property type="entry name" value="Pkinase"/>
    <property type="match status" value="1"/>
</dbReference>
<dbReference type="Gene3D" id="1.10.510.10">
    <property type="entry name" value="Transferase(Phosphotransferase) domain 1"/>
    <property type="match status" value="1"/>
</dbReference>
<dbReference type="Gene3D" id="3.30.200.20">
    <property type="entry name" value="Phosphorylase Kinase, domain 1"/>
    <property type="match status" value="1"/>
</dbReference>
<keyword evidence="4" id="KW-0067">ATP-binding</keyword>
<dbReference type="SUPFAM" id="SSF56112">
    <property type="entry name" value="Protein kinase-like (PK-like)"/>
    <property type="match status" value="1"/>
</dbReference>
<dbReference type="Gene3D" id="2.130.10.10">
    <property type="entry name" value="YVTN repeat-like/Quinoprotein amine dehydrogenase"/>
    <property type="match status" value="2"/>
</dbReference>
<gene>
    <name evidence="6" type="ORF">D0C37_26925</name>
</gene>
<keyword evidence="3" id="KW-0418">Kinase</keyword>
<dbReference type="CDD" id="cd14014">
    <property type="entry name" value="STKc_PknB_like"/>
    <property type="match status" value="1"/>
</dbReference>
<dbReference type="EMBL" id="CP031742">
    <property type="protein sequence ID" value="AXQ57872.1"/>
    <property type="molecule type" value="Genomic_DNA"/>
</dbReference>
<dbReference type="InterPro" id="IPR000719">
    <property type="entry name" value="Prot_kinase_dom"/>
</dbReference>
<evidence type="ECO:0000256" key="3">
    <source>
        <dbReference type="ARBA" id="ARBA00022777"/>
    </source>
</evidence>
<dbReference type="SUPFAM" id="SSF50998">
    <property type="entry name" value="Quinoprotein alcohol dehydrogenase-like"/>
    <property type="match status" value="1"/>
</dbReference>
<evidence type="ECO:0000256" key="4">
    <source>
        <dbReference type="ARBA" id="ARBA00022840"/>
    </source>
</evidence>
<dbReference type="GO" id="GO:0004674">
    <property type="term" value="F:protein serine/threonine kinase activity"/>
    <property type="evidence" value="ECO:0007669"/>
    <property type="project" value="TreeGrafter"/>
</dbReference>
<dbReference type="PROSITE" id="PS50011">
    <property type="entry name" value="PROTEIN_KINASE_DOM"/>
    <property type="match status" value="1"/>
</dbReference>
<dbReference type="InterPro" id="IPR015943">
    <property type="entry name" value="WD40/YVTN_repeat-like_dom_sf"/>
</dbReference>
<dbReference type="GO" id="GO:0005524">
    <property type="term" value="F:ATP binding"/>
    <property type="evidence" value="ECO:0007669"/>
    <property type="project" value="UniProtKB-KW"/>
</dbReference>
<dbReference type="Proteomes" id="UP000259636">
    <property type="component" value="Chromosome"/>
</dbReference>
<evidence type="ECO:0000313" key="6">
    <source>
        <dbReference type="EMBL" id="AXQ57872.1"/>
    </source>
</evidence>
<dbReference type="Pfam" id="PF20703">
    <property type="entry name" value="nSTAND1"/>
    <property type="match status" value="1"/>
</dbReference>
<accession>A0A385DHC3</accession>
<dbReference type="SMART" id="SM00220">
    <property type="entry name" value="S_TKc"/>
    <property type="match status" value="1"/>
</dbReference>
<evidence type="ECO:0000259" key="5">
    <source>
        <dbReference type="PROSITE" id="PS50011"/>
    </source>
</evidence>
<dbReference type="AlphaFoldDB" id="A0A385DHC3"/>
<keyword evidence="2" id="KW-0547">Nucleotide-binding</keyword>
<dbReference type="PANTHER" id="PTHR43289">
    <property type="entry name" value="MITOGEN-ACTIVATED PROTEIN KINASE KINASE KINASE 20-RELATED"/>
    <property type="match status" value="1"/>
</dbReference>
<dbReference type="InterPro" id="IPR049052">
    <property type="entry name" value="nSTAND1"/>
</dbReference>
<evidence type="ECO:0000256" key="1">
    <source>
        <dbReference type="ARBA" id="ARBA00022679"/>
    </source>
</evidence>
<dbReference type="PROSITE" id="PS00108">
    <property type="entry name" value="PROTEIN_KINASE_ST"/>
    <property type="match status" value="1"/>
</dbReference>
<reference evidence="6 7" key="1">
    <citation type="submission" date="2018-08" db="EMBL/GenBank/DDBJ databases">
        <authorList>
            <person name="Ferrada E.E."/>
            <person name="Latorre B.A."/>
        </authorList>
    </citation>
    <scope>NUCLEOTIDE SEQUENCE [LARGE SCALE GENOMIC DNA]</scope>
    <source>
        <strain evidence="6 7">VK-A60T</strain>
    </source>
</reference>
<dbReference type="InterPro" id="IPR008271">
    <property type="entry name" value="Ser/Thr_kinase_AS"/>
</dbReference>
<protein>
    <recommendedName>
        <fullName evidence="5">Protein kinase domain-containing protein</fullName>
    </recommendedName>
</protein>
<dbReference type="KEGG" id="sky:D0C37_26925"/>
<evidence type="ECO:0000313" key="7">
    <source>
        <dbReference type="Proteomes" id="UP000259636"/>
    </source>
</evidence>
<sequence length="1234" mass="130260">MSGKLNRGREVVSSPLTRDDPERIGEYWLAARLGAGGQGVVYEAYDASGARYALKTLHAGADPFARDRFAKEGEAARRVAAFCTARIVHAGVDGDVPYLVSEYVPGPTLSARVHAEGPLGPEGALRLAVGVATALAAIHQAGVVHRDLKPGNVLLGPDGPRIIDFGIARAPEMSLTATGSVMGTLGYMAPEVLAGARATAASDVFAWAAVVVYAASGTEPFRGENIGEVVHRTATVDPDLGALPARVRPLIAAALAKEPELRPTAADLLLGLVGGPVEAADPRLALLEAGARKAAAGPADEAGGSGEPHEPTRVEAPLGERAEAAWSALPPLARAAAEELLLRLTVPGSAPDGSQDTVRTAGPAELFGERAEPERAALTEAAAALTRAGVLVTEADGSLRPVSAALLPAWRRLRGWADADRETLRTLHRVGVAARRWETHGGRGEDLPRGTELREGLDRLTAAPYALRPNPLERRFLAAARTEESRTARRRRRLLSGLAGVSVLALLAGGVAWTQNQQAELRRTQATARAVAQSAESLRSTDPTAAMLLGLASWRIAEVPEARGALNTAALQLERGVLPLRPLDTGDEAGRLLSADGRRLVTYSPLGVQVWETGEGPERAGRPLVELSPEELDLSDTGEIRLSAGGKYLLVRQQDGRPRLLGTEDGKFTGRPADRKLKPAGVSDEGHMLLDTGSRDVRLLDREGRHVVTEPSGTVLAPDGRHTAVCDWGRLVVRPAAKNARAVLTQSFEDSDGKSTCPRMEFSPDGSRFAAGGEMETHVWDLATGERTARLETHGTEPRFSSGGRFLVGWSPDDGTVEIWPAGRNANQPLAGISTADTDATSVDLALDERTEVLRHIPYGSERLYETDVAGMVEHATSTSRPADGGAAAGKYGVALSPDGRTGLVREGEENPTLRLVGLADGKAIGEPVTQGTAVGPVFEHLAALSDGGTVLAHADGEGGGGQELRRAIAVRDMAAGKELLRIPVSQEEQVEHLTVAPDGRHLAATFAPAGGVRAADGTVVQVWDLAKGRKLRELPADYGHGAFSPDGRTLLTTTGYALDLTSGSVREDLLGGGRNTDLVFSPDGEQVAVLKESGLVELWDGALRERRTTMPSGLVRGGDRHGGYARAMSFSGDGTRLAVLLDADPHQLDGDAVQLWDTTARLPLGPPLVLGVRPADAVAFHGQSLRALTGDQVRGIDLTPAELAKTICRRAGRGLTEEEWRTYIPDEPYRELC</sequence>
<proteinExistence type="predicted"/>
<feature type="domain" description="Protein kinase" evidence="5">
    <location>
        <begin position="27"/>
        <end position="284"/>
    </location>
</feature>
<name>A0A385DHC3_9ACTN</name>